<keyword evidence="2" id="KW-1185">Reference proteome</keyword>
<evidence type="ECO:0000313" key="1">
    <source>
        <dbReference type="EMBL" id="CDH19920.1"/>
    </source>
</evidence>
<dbReference type="RefSeq" id="WP_038248643.1">
    <property type="nucleotide sequence ID" value="NZ_CAWLZI010000220.1"/>
</dbReference>
<name>A0A077P5Y0_XENBV</name>
<dbReference type="EMBL" id="CBSY010000153">
    <property type="protein sequence ID" value="CDH19920.1"/>
    <property type="molecule type" value="Genomic_DNA"/>
</dbReference>
<gene>
    <name evidence="1" type="ORF">XBKQ1_2360033</name>
</gene>
<reference evidence="1" key="1">
    <citation type="submission" date="2013-07" db="EMBL/GenBank/DDBJ databases">
        <title>Sub-species coevolution in mutualistic symbiosis.</title>
        <authorList>
            <person name="Murfin K."/>
            <person name="Klassen J."/>
            <person name="Lee M."/>
            <person name="Forst S."/>
            <person name="Stock P."/>
            <person name="Goodrich-Blair H."/>
        </authorList>
    </citation>
    <scope>NUCLEOTIDE SEQUENCE [LARGE SCALE GENOMIC DNA]</scope>
    <source>
        <strain evidence="1">Kraussei Quebec</strain>
    </source>
</reference>
<comment type="caution">
    <text evidence="1">The sequence shown here is derived from an EMBL/GenBank/DDBJ whole genome shotgun (WGS) entry which is preliminary data.</text>
</comment>
<dbReference type="Pfam" id="PF06891">
    <property type="entry name" value="P2_Phage_GpR"/>
    <property type="match status" value="1"/>
</dbReference>
<dbReference type="Proteomes" id="UP000028500">
    <property type="component" value="Unassembled WGS sequence"/>
</dbReference>
<dbReference type="HOGENOM" id="CLU_122706_0_0_6"/>
<organism evidence="1 2">
    <name type="scientific">Xenorhabdus bovienii str. kraussei Quebec</name>
    <dbReference type="NCBI Taxonomy" id="1398203"/>
    <lineage>
        <taxon>Bacteria</taxon>
        <taxon>Pseudomonadati</taxon>
        <taxon>Pseudomonadota</taxon>
        <taxon>Gammaproteobacteria</taxon>
        <taxon>Enterobacterales</taxon>
        <taxon>Morganellaceae</taxon>
        <taxon>Xenorhabdus</taxon>
    </lineage>
</organism>
<protein>
    <submittedName>
        <fullName evidence="1">Tail completion protein R (GpR)</fullName>
    </submittedName>
</protein>
<sequence>MNKPRLLRERLTEKINYLRDNPEYLHVFVEDGTVLATMAPSLSYEYEYTLNLIIESYPGDQDILIAVIGHWLREHQPDIFANSDNRRSGFTFDINILNDTTADISIDLRLTERVQITQQGDASTVTALPEPENPFDRW</sequence>
<dbReference type="InterPro" id="IPR009678">
    <property type="entry name" value="Phage_tail_completion_R"/>
</dbReference>
<proteinExistence type="predicted"/>
<dbReference type="AlphaFoldDB" id="A0A077P5Y0"/>
<dbReference type="OrthoDB" id="8564199at2"/>
<evidence type="ECO:0000313" key="2">
    <source>
        <dbReference type="Proteomes" id="UP000028500"/>
    </source>
</evidence>
<accession>A0A077P5Y0</accession>